<keyword evidence="2" id="KW-1185">Reference proteome</keyword>
<protein>
    <recommendedName>
        <fullName evidence="3">Phage tail protein</fullName>
    </recommendedName>
</protein>
<organism evidence="1 2">
    <name type="scientific">Occultella gossypii</name>
    <dbReference type="NCBI Taxonomy" id="2800820"/>
    <lineage>
        <taxon>Bacteria</taxon>
        <taxon>Bacillati</taxon>
        <taxon>Actinomycetota</taxon>
        <taxon>Actinomycetes</taxon>
        <taxon>Micrococcales</taxon>
        <taxon>Ruaniaceae</taxon>
        <taxon>Occultella</taxon>
    </lineage>
</organism>
<accession>A0ABS7SAB7</accession>
<reference evidence="1 2" key="1">
    <citation type="submission" date="2021-04" db="EMBL/GenBank/DDBJ databases">
        <title>Ruania sp. nov., isolated from sandy soil of mangrove forest.</title>
        <authorList>
            <person name="Ge X."/>
            <person name="Huang R."/>
            <person name="Liu W."/>
        </authorList>
    </citation>
    <scope>NUCLEOTIDE SEQUENCE [LARGE SCALE GENOMIC DNA]</scope>
    <source>
        <strain evidence="1 2">N2-46</strain>
    </source>
</reference>
<evidence type="ECO:0008006" key="3">
    <source>
        <dbReference type="Google" id="ProtNLM"/>
    </source>
</evidence>
<gene>
    <name evidence="1" type="ORF">KCQ71_14030</name>
</gene>
<comment type="caution">
    <text evidence="1">The sequence shown here is derived from an EMBL/GenBank/DDBJ whole genome shotgun (WGS) entry which is preliminary data.</text>
</comment>
<evidence type="ECO:0000313" key="1">
    <source>
        <dbReference type="EMBL" id="MBZ2197280.1"/>
    </source>
</evidence>
<evidence type="ECO:0000313" key="2">
    <source>
        <dbReference type="Proteomes" id="UP000826651"/>
    </source>
</evidence>
<name>A0ABS7SAB7_9MICO</name>
<sequence>MEILAGEMVTGRRLTTLPITAGGFTAALGANGEVTCTIPLRDREVRTRVGEFFGQLEPWRSFLACQVGTQIGEAGPIVAHDYDDTTGNLTVKAIGLRGMFAHRLAVDATAAEPQKTSLSYGPGSLGTIGKRLVQRSLANPGGTLPIVLPPDEGGTDTRTYPGHELVKIDKALADLSDVEGGPEFSFEPRLTSDGNGIEWVMRTGITGDPLLHQSGDDWPWDPSASGGVMSLSVGRDASTRTNSVWVTGMGMDTAILLSRATGADEWARGYPLLESTYSHSTVGKQATLDQSPPAYRDQGSAPWTTWSLQVARDTFPTLGEYRPGDWAAVHIGTDHAYLQAGVYRSRIVSIKASAGSAVVDIELRPTLERR</sequence>
<proteinExistence type="predicted"/>
<dbReference type="Proteomes" id="UP000826651">
    <property type="component" value="Unassembled WGS sequence"/>
</dbReference>
<dbReference type="RefSeq" id="WP_223406929.1">
    <property type="nucleotide sequence ID" value="NZ_JAGSHT010000013.1"/>
</dbReference>
<dbReference type="EMBL" id="JAGSHT010000013">
    <property type="protein sequence ID" value="MBZ2197280.1"/>
    <property type="molecule type" value="Genomic_DNA"/>
</dbReference>